<comment type="caution">
    <text evidence="2">The sequence shown here is derived from an EMBL/GenBank/DDBJ whole genome shotgun (WGS) entry which is preliminary data.</text>
</comment>
<reference evidence="3" key="1">
    <citation type="journal article" date="2019" name="Int. J. Syst. Evol. Microbiol.">
        <title>The Global Catalogue of Microorganisms (GCM) 10K type strain sequencing project: providing services to taxonomists for standard genome sequencing and annotation.</title>
        <authorList>
            <consortium name="The Broad Institute Genomics Platform"/>
            <consortium name="The Broad Institute Genome Sequencing Center for Infectious Disease"/>
            <person name="Wu L."/>
            <person name="Ma J."/>
        </authorList>
    </citation>
    <scope>NUCLEOTIDE SEQUENCE [LARGE SCALE GENOMIC DNA]</scope>
    <source>
        <strain evidence="3">JCM 16902</strain>
    </source>
</reference>
<dbReference type="Pfam" id="PF11350">
    <property type="entry name" value="DUF3152"/>
    <property type="match status" value="1"/>
</dbReference>
<dbReference type="Proteomes" id="UP001501074">
    <property type="component" value="Unassembled WGS sequence"/>
</dbReference>
<evidence type="ECO:0000313" key="2">
    <source>
        <dbReference type="EMBL" id="GAA3634261.1"/>
    </source>
</evidence>
<organism evidence="2 3">
    <name type="scientific">Kineosporia mesophila</name>
    <dbReference type="NCBI Taxonomy" id="566012"/>
    <lineage>
        <taxon>Bacteria</taxon>
        <taxon>Bacillati</taxon>
        <taxon>Actinomycetota</taxon>
        <taxon>Actinomycetes</taxon>
        <taxon>Kineosporiales</taxon>
        <taxon>Kineosporiaceae</taxon>
        <taxon>Kineosporia</taxon>
    </lineage>
</organism>
<dbReference type="EMBL" id="BAAAZO010000012">
    <property type="protein sequence ID" value="GAA3634261.1"/>
    <property type="molecule type" value="Genomic_DNA"/>
</dbReference>
<dbReference type="SUPFAM" id="SSF55486">
    <property type="entry name" value="Metalloproteases ('zincins'), catalytic domain"/>
    <property type="match status" value="1"/>
</dbReference>
<keyword evidence="3" id="KW-1185">Reference proteome</keyword>
<proteinExistence type="predicted"/>
<dbReference type="Gene3D" id="3.40.390.10">
    <property type="entry name" value="Collagenase (Catalytic Domain)"/>
    <property type="match status" value="1"/>
</dbReference>
<protein>
    <recommendedName>
        <fullName evidence="1">DUF3152 domain-containing protein</fullName>
    </recommendedName>
</protein>
<feature type="domain" description="DUF3152" evidence="1">
    <location>
        <begin position="76"/>
        <end position="246"/>
    </location>
</feature>
<evidence type="ECO:0000259" key="1">
    <source>
        <dbReference type="Pfam" id="PF11350"/>
    </source>
</evidence>
<sequence length="275" mass="28988">MRSGHDREMTAAGRGPRRFLGVVLLGAVALLLSGCITGVTITYVPAAHRSVAALPTPSPTPSAVAPSTTPKVVPITYPRAGRRTWTVASGHSRVAGSRGRLFRYRVAVEESISGITADQFARTVVKTLGGARGWTATGDVRLQRVAAGGPADFTIYLATPRTRDQLCGDEAVGHVDEYTSCRNGANVVVNVARWVHGVPRYGASPAVYREYVINHETGHALGHGHELCPGTGKKAPVMQQQTLGLHGCTANGWPMVKGKLLSGAPGQYDDPVPAP</sequence>
<dbReference type="PROSITE" id="PS51257">
    <property type="entry name" value="PROKAR_LIPOPROTEIN"/>
    <property type="match status" value="1"/>
</dbReference>
<dbReference type="InterPro" id="IPR024079">
    <property type="entry name" value="MetalloPept_cat_dom_sf"/>
</dbReference>
<dbReference type="InterPro" id="IPR022603">
    <property type="entry name" value="DUF3152"/>
</dbReference>
<name>A0ABP7AKI7_9ACTN</name>
<accession>A0ABP7AKI7</accession>
<evidence type="ECO:0000313" key="3">
    <source>
        <dbReference type="Proteomes" id="UP001501074"/>
    </source>
</evidence>
<gene>
    <name evidence="2" type="ORF">GCM10022223_60740</name>
</gene>